<comment type="caution">
    <text evidence="8">The sequence shown here is derived from an EMBL/GenBank/DDBJ whole genome shotgun (WGS) entry which is preliminary data.</text>
</comment>
<dbReference type="Proteomes" id="UP000268093">
    <property type="component" value="Unassembled WGS sequence"/>
</dbReference>
<dbReference type="AlphaFoldDB" id="A0A433DJW5"/>
<comment type="subcellular location">
    <subcellularLocation>
        <location evidence="1">Endoplasmic reticulum membrane</location>
        <topology evidence="1">Multi-pass membrane protein</topology>
    </subcellularLocation>
</comment>
<dbReference type="GO" id="GO:0072546">
    <property type="term" value="C:EMC complex"/>
    <property type="evidence" value="ECO:0007669"/>
    <property type="project" value="InterPro"/>
</dbReference>
<dbReference type="InterPro" id="IPR008504">
    <property type="entry name" value="Emc6"/>
</dbReference>
<dbReference type="PANTHER" id="PTHR20994:SF0">
    <property type="entry name" value="ER MEMBRANE PROTEIN COMPLEX SUBUNIT 6"/>
    <property type="match status" value="1"/>
</dbReference>
<dbReference type="InterPro" id="IPR029008">
    <property type="entry name" value="EMC6-like"/>
</dbReference>
<keyword evidence="4" id="KW-0812">Transmembrane</keyword>
<organism evidence="8 9">
    <name type="scientific">Jimgerdemannia flammicorona</name>
    <dbReference type="NCBI Taxonomy" id="994334"/>
    <lineage>
        <taxon>Eukaryota</taxon>
        <taxon>Fungi</taxon>
        <taxon>Fungi incertae sedis</taxon>
        <taxon>Mucoromycota</taxon>
        <taxon>Mucoromycotina</taxon>
        <taxon>Endogonomycetes</taxon>
        <taxon>Endogonales</taxon>
        <taxon>Endogonaceae</taxon>
        <taxon>Jimgerdemannia</taxon>
    </lineage>
</organism>
<evidence type="ECO:0000256" key="6">
    <source>
        <dbReference type="ARBA" id="ARBA00022989"/>
    </source>
</evidence>
<evidence type="ECO:0000313" key="8">
    <source>
        <dbReference type="EMBL" id="RUP51182.1"/>
    </source>
</evidence>
<evidence type="ECO:0000256" key="7">
    <source>
        <dbReference type="ARBA" id="ARBA00023136"/>
    </source>
</evidence>
<keyword evidence="6" id="KW-1133">Transmembrane helix</keyword>
<keyword evidence="5" id="KW-0256">Endoplasmic reticulum</keyword>
<evidence type="ECO:0000256" key="3">
    <source>
        <dbReference type="ARBA" id="ARBA00020827"/>
    </source>
</evidence>
<dbReference type="Pfam" id="PF07019">
    <property type="entry name" value="EMC6"/>
    <property type="match status" value="1"/>
</dbReference>
<evidence type="ECO:0000256" key="1">
    <source>
        <dbReference type="ARBA" id="ARBA00004477"/>
    </source>
</evidence>
<dbReference type="PANTHER" id="PTHR20994">
    <property type="entry name" value="ER MEMBRANE PROTEIN COMPLEX SUBUNIT 6"/>
    <property type="match status" value="1"/>
</dbReference>
<accession>A0A433DJW5</accession>
<evidence type="ECO:0000256" key="5">
    <source>
        <dbReference type="ARBA" id="ARBA00022824"/>
    </source>
</evidence>
<evidence type="ECO:0000256" key="2">
    <source>
        <dbReference type="ARBA" id="ARBA00009436"/>
    </source>
</evidence>
<dbReference type="OrthoDB" id="16510at2759"/>
<evidence type="ECO:0000313" key="9">
    <source>
        <dbReference type="Proteomes" id="UP000268093"/>
    </source>
</evidence>
<dbReference type="GO" id="GO:0034975">
    <property type="term" value="P:protein folding in endoplasmic reticulum"/>
    <property type="evidence" value="ECO:0007669"/>
    <property type="project" value="TreeGrafter"/>
</dbReference>
<name>A0A433DJW5_9FUNG</name>
<sequence length="116" mass="12862">MNPAAPPQNIAQDALKYTPANLQHNAQVMLFARSSVAAVTGAAAGVLGLTGKDGFVFYGITWLVMSFVLWSLKTRFRPDLYFKNGAREIWTEGVFGGLLSFILFHTFLYGMVHLYQ</sequence>
<gene>
    <name evidence="8" type="ORF">BC936DRAFT_149503</name>
</gene>
<proteinExistence type="inferred from homology"/>
<comment type="similarity">
    <text evidence="2">Belongs to the EMC6 family.</text>
</comment>
<keyword evidence="7" id="KW-0472">Membrane</keyword>
<reference evidence="8 9" key="1">
    <citation type="journal article" date="2018" name="New Phytol.">
        <title>Phylogenomics of Endogonaceae and evolution of mycorrhizas within Mucoromycota.</title>
        <authorList>
            <person name="Chang Y."/>
            <person name="Desiro A."/>
            <person name="Na H."/>
            <person name="Sandor L."/>
            <person name="Lipzen A."/>
            <person name="Clum A."/>
            <person name="Barry K."/>
            <person name="Grigoriev I.V."/>
            <person name="Martin F.M."/>
            <person name="Stajich J.E."/>
            <person name="Smith M.E."/>
            <person name="Bonito G."/>
            <person name="Spatafora J.W."/>
        </authorList>
    </citation>
    <scope>NUCLEOTIDE SEQUENCE [LARGE SCALE GENOMIC DNA]</scope>
    <source>
        <strain evidence="8 9">GMNB39</strain>
    </source>
</reference>
<dbReference type="EMBL" id="RBNI01000897">
    <property type="protein sequence ID" value="RUP51182.1"/>
    <property type="molecule type" value="Genomic_DNA"/>
</dbReference>
<protein>
    <recommendedName>
        <fullName evidence="3">ER membrane protein complex subunit 6</fullName>
    </recommendedName>
</protein>
<dbReference type="GO" id="GO:0000045">
    <property type="term" value="P:autophagosome assembly"/>
    <property type="evidence" value="ECO:0007669"/>
    <property type="project" value="TreeGrafter"/>
</dbReference>
<keyword evidence="9" id="KW-1185">Reference proteome</keyword>
<evidence type="ECO:0000256" key="4">
    <source>
        <dbReference type="ARBA" id="ARBA00022692"/>
    </source>
</evidence>